<proteinExistence type="predicted"/>
<sequence>MNKVTFLPVNNGDTIILSLNNYNILIDGGFTNTYKVLVNHLSKNQIKTINLAILTHSDRDHIGGIISLIRDSKFGIENIWFNSYDKLSQLFNNGTKDTSKDIAIGNESDEVSFARAKKLSRLLDEQEREYEAIYREKFLDSMCTIGEIEFTFLSPTEETLYNLYEDWYIEDEKKSRQESSGIIQDVQTIENYANNVGKCKPDDSLQNGSSIAFILKYKEKKFLFLGDAHIDVIVNSLKSLGFNSTNNRLSVDFVKLSHHGSSSNICQNFLDIVDTKKYIISTNGKSHNHPDMETLCILIVDAKAKNKEIELIFNYPIHTYVDEKNILKKRSNQNYYGYSLIFASDITEGITIEF</sequence>
<evidence type="ECO:0000313" key="2">
    <source>
        <dbReference type="EMBL" id="CAA6818910.1"/>
    </source>
</evidence>
<accession>A0A6S6TQJ0</accession>
<gene>
    <name evidence="2" type="ORF">HELGO_WM7510</name>
</gene>
<dbReference type="InterPro" id="IPR036866">
    <property type="entry name" value="RibonucZ/Hydroxyglut_hydro"/>
</dbReference>
<dbReference type="PANTHER" id="PTHR30619">
    <property type="entry name" value="DNA INTERNALIZATION/COMPETENCE PROTEIN COMEC/REC2"/>
    <property type="match status" value="1"/>
</dbReference>
<protein>
    <submittedName>
        <fullName evidence="2">MBL fold protein</fullName>
    </submittedName>
</protein>
<dbReference type="InterPro" id="IPR001279">
    <property type="entry name" value="Metallo-B-lactamas"/>
</dbReference>
<dbReference type="EMBL" id="CACVAP010000090">
    <property type="protein sequence ID" value="CAA6818910.1"/>
    <property type="molecule type" value="Genomic_DNA"/>
</dbReference>
<evidence type="ECO:0000259" key="1">
    <source>
        <dbReference type="Pfam" id="PF00753"/>
    </source>
</evidence>
<dbReference type="PANTHER" id="PTHR30619:SF1">
    <property type="entry name" value="RECOMBINATION PROTEIN 2"/>
    <property type="match status" value="1"/>
</dbReference>
<dbReference type="AlphaFoldDB" id="A0A6S6TQJ0"/>
<dbReference type="SUPFAM" id="SSF56281">
    <property type="entry name" value="Metallo-hydrolase/oxidoreductase"/>
    <property type="match status" value="1"/>
</dbReference>
<dbReference type="Gene3D" id="3.60.15.10">
    <property type="entry name" value="Ribonuclease Z/Hydroxyacylglutathione hydrolase-like"/>
    <property type="match status" value="1"/>
</dbReference>
<dbReference type="Pfam" id="PF00753">
    <property type="entry name" value="Lactamase_B"/>
    <property type="match status" value="1"/>
</dbReference>
<feature type="domain" description="Metallo-beta-lactamase" evidence="1">
    <location>
        <begin position="12"/>
        <end position="73"/>
    </location>
</feature>
<name>A0A6S6TQJ0_9BACT</name>
<organism evidence="2">
    <name type="scientific">uncultured Sulfurovum sp</name>
    <dbReference type="NCBI Taxonomy" id="269237"/>
    <lineage>
        <taxon>Bacteria</taxon>
        <taxon>Pseudomonadati</taxon>
        <taxon>Campylobacterota</taxon>
        <taxon>Epsilonproteobacteria</taxon>
        <taxon>Campylobacterales</taxon>
        <taxon>Sulfurovaceae</taxon>
        <taxon>Sulfurovum</taxon>
        <taxon>environmental samples</taxon>
    </lineage>
</organism>
<reference evidence="2" key="1">
    <citation type="submission" date="2020-01" db="EMBL/GenBank/DDBJ databases">
        <authorList>
            <person name="Meier V. D."/>
            <person name="Meier V D."/>
        </authorList>
    </citation>
    <scope>NUCLEOTIDE SEQUENCE</scope>
    <source>
        <strain evidence="2">HLG_WM_MAG_06</strain>
    </source>
</reference>
<dbReference type="InterPro" id="IPR052159">
    <property type="entry name" value="Competence_DNA_uptake"/>
</dbReference>